<evidence type="ECO:0000313" key="2">
    <source>
        <dbReference type="Proteomes" id="UP000464214"/>
    </source>
</evidence>
<organism evidence="1 2">
    <name type="scientific">Nibribacter ruber</name>
    <dbReference type="NCBI Taxonomy" id="2698458"/>
    <lineage>
        <taxon>Bacteria</taxon>
        <taxon>Pseudomonadati</taxon>
        <taxon>Bacteroidota</taxon>
        <taxon>Cytophagia</taxon>
        <taxon>Cytophagales</taxon>
        <taxon>Hymenobacteraceae</taxon>
        <taxon>Nibribacter</taxon>
    </lineage>
</organism>
<sequence>MRLDAKNSFDRTFYVVEYKPALNLIDTHWEGYASLHDLKTACEVGLQILETTHCPYKLNDNSALSGPWSEAVSWLEDNWLPRAMQAGLKYLAHVANEHTFSEVAGEVMHISKIGQELKYRMFFKREEAIEWLQSCQAVEAAQVLT</sequence>
<evidence type="ECO:0000313" key="1">
    <source>
        <dbReference type="EMBL" id="QHL88813.1"/>
    </source>
</evidence>
<dbReference type="EMBL" id="CP047897">
    <property type="protein sequence ID" value="QHL88813.1"/>
    <property type="molecule type" value="Genomic_DNA"/>
</dbReference>
<dbReference type="KEGG" id="nib:GU926_15825"/>
<dbReference type="AlphaFoldDB" id="A0A6P1P359"/>
<gene>
    <name evidence="1" type="ORF">GU926_15825</name>
</gene>
<accession>A0A6P1P359</accession>
<dbReference type="RefSeq" id="WP_160693568.1">
    <property type="nucleotide sequence ID" value="NZ_CP047897.1"/>
</dbReference>
<protein>
    <recommendedName>
        <fullName evidence="3">STAS/SEC14 domain-containing protein</fullName>
    </recommendedName>
</protein>
<evidence type="ECO:0008006" key="3">
    <source>
        <dbReference type="Google" id="ProtNLM"/>
    </source>
</evidence>
<name>A0A6P1P359_9BACT</name>
<proteinExistence type="predicted"/>
<reference evidence="1 2" key="1">
    <citation type="submission" date="2020-01" db="EMBL/GenBank/DDBJ databases">
        <authorList>
            <person name="Kim M."/>
        </authorList>
    </citation>
    <scope>NUCLEOTIDE SEQUENCE [LARGE SCALE GENOMIC DNA]</scope>
    <source>
        <strain evidence="1 2">BT10</strain>
    </source>
</reference>
<keyword evidence="2" id="KW-1185">Reference proteome</keyword>
<dbReference type="Proteomes" id="UP000464214">
    <property type="component" value="Chromosome"/>
</dbReference>